<dbReference type="Pfam" id="PF02558">
    <property type="entry name" value="ApbA"/>
    <property type="match status" value="1"/>
</dbReference>
<evidence type="ECO:0000256" key="3">
    <source>
        <dbReference type="ARBA" id="ARBA00007870"/>
    </source>
</evidence>
<evidence type="ECO:0000256" key="10">
    <source>
        <dbReference type="ARBA" id="ARBA00048793"/>
    </source>
</evidence>
<sequence>MEARRYKVIDIIGAGSLGLLFAGRLSASGAAVRLWTRTLEQARVIAREGITVLDKEGQVALHVSGDKLKVAPLADWQRLNSQTPARWIMFLTKQGAIGEVLGQIQPVAQTERDTGIICLQNGIGHIERIRQAWPKAVVYSAVTTEGAKRQGAATIVHAGAGLTEIGCLEDREEEHHNDFKQCVLNRLLVAGFDVCLSKEIEKGIYRKLLINAVINPLTAVWRVRNGELLSEPVRIHMMRKLYDEGIQVYEAHGIRWESAWWDQIMDVCRSTAENHSSMLADVLAQSMTEVASINGQLVQMAKRAGMSAPTHEVLWQLIEGMRLKEG</sequence>
<dbReference type="SUPFAM" id="SSF48179">
    <property type="entry name" value="6-phosphogluconate dehydrogenase C-terminal domain-like"/>
    <property type="match status" value="1"/>
</dbReference>
<comment type="catalytic activity">
    <reaction evidence="10 11">
        <text>(R)-pantoate + NADP(+) = 2-dehydropantoate + NADPH + H(+)</text>
        <dbReference type="Rhea" id="RHEA:16233"/>
        <dbReference type="ChEBI" id="CHEBI:11561"/>
        <dbReference type="ChEBI" id="CHEBI:15378"/>
        <dbReference type="ChEBI" id="CHEBI:15980"/>
        <dbReference type="ChEBI" id="CHEBI:57783"/>
        <dbReference type="ChEBI" id="CHEBI:58349"/>
        <dbReference type="EC" id="1.1.1.169"/>
    </reaction>
</comment>
<evidence type="ECO:0000256" key="4">
    <source>
        <dbReference type="ARBA" id="ARBA00013014"/>
    </source>
</evidence>
<keyword evidence="15" id="KW-1185">Reference proteome</keyword>
<dbReference type="EC" id="1.1.1.169" evidence="4 11"/>
<comment type="function">
    <text evidence="1 11">Catalyzes the NADPH-dependent reduction of ketopantoate into pantoic acid.</text>
</comment>
<dbReference type="InterPro" id="IPR008927">
    <property type="entry name" value="6-PGluconate_DH-like_C_sf"/>
</dbReference>
<keyword evidence="8 11" id="KW-0560">Oxidoreductase</keyword>
<dbReference type="NCBIfam" id="TIGR00745">
    <property type="entry name" value="apbA_panE"/>
    <property type="match status" value="1"/>
</dbReference>
<evidence type="ECO:0000313" key="14">
    <source>
        <dbReference type="EMBL" id="TQR97191.1"/>
    </source>
</evidence>
<comment type="caution">
    <text evidence="14">The sequence shown here is derived from an EMBL/GenBank/DDBJ whole genome shotgun (WGS) entry which is preliminary data.</text>
</comment>
<keyword evidence="7 11" id="KW-0521">NADP</keyword>
<accession>A0ABY3B0I6</accession>
<evidence type="ECO:0000259" key="13">
    <source>
        <dbReference type="Pfam" id="PF08546"/>
    </source>
</evidence>
<evidence type="ECO:0000256" key="5">
    <source>
        <dbReference type="ARBA" id="ARBA00019465"/>
    </source>
</evidence>
<comment type="pathway">
    <text evidence="2 11">Cofactor biosynthesis; (R)-pantothenate biosynthesis; (R)-pantoate from 3-methyl-2-oxobutanoate: step 2/2.</text>
</comment>
<protein>
    <recommendedName>
        <fullName evidence="5 11">2-dehydropantoate 2-reductase</fullName>
        <ecNumber evidence="4 11">1.1.1.169</ecNumber>
    </recommendedName>
    <alternativeName>
        <fullName evidence="9 11">Ketopantoate reductase</fullName>
    </alternativeName>
</protein>
<organism evidence="14 15">
    <name type="scientific">Paenibacillus ottowii</name>
    <dbReference type="NCBI Taxonomy" id="2315729"/>
    <lineage>
        <taxon>Bacteria</taxon>
        <taxon>Bacillati</taxon>
        <taxon>Bacillota</taxon>
        <taxon>Bacilli</taxon>
        <taxon>Bacillales</taxon>
        <taxon>Paenibacillaceae</taxon>
        <taxon>Paenibacillus</taxon>
    </lineage>
</organism>
<evidence type="ECO:0000256" key="2">
    <source>
        <dbReference type="ARBA" id="ARBA00004994"/>
    </source>
</evidence>
<dbReference type="Gene3D" id="3.40.50.720">
    <property type="entry name" value="NAD(P)-binding Rossmann-like Domain"/>
    <property type="match status" value="1"/>
</dbReference>
<evidence type="ECO:0000313" key="15">
    <source>
        <dbReference type="Proteomes" id="UP000319219"/>
    </source>
</evidence>
<dbReference type="InterPro" id="IPR013328">
    <property type="entry name" value="6PGD_dom2"/>
</dbReference>
<dbReference type="SUPFAM" id="SSF51735">
    <property type="entry name" value="NAD(P)-binding Rossmann-fold domains"/>
    <property type="match status" value="1"/>
</dbReference>
<evidence type="ECO:0000256" key="11">
    <source>
        <dbReference type="RuleBase" id="RU362068"/>
    </source>
</evidence>
<name>A0ABY3B0I6_9BACL</name>
<dbReference type="Pfam" id="PF08546">
    <property type="entry name" value="ApbA_C"/>
    <property type="match status" value="1"/>
</dbReference>
<feature type="domain" description="Ketopantoate reductase N-terminal" evidence="12">
    <location>
        <begin position="10"/>
        <end position="169"/>
    </location>
</feature>
<evidence type="ECO:0000256" key="7">
    <source>
        <dbReference type="ARBA" id="ARBA00022857"/>
    </source>
</evidence>
<evidence type="ECO:0000256" key="8">
    <source>
        <dbReference type="ARBA" id="ARBA00023002"/>
    </source>
</evidence>
<dbReference type="InterPro" id="IPR050838">
    <property type="entry name" value="Ketopantoate_reductase"/>
</dbReference>
<evidence type="ECO:0000259" key="12">
    <source>
        <dbReference type="Pfam" id="PF02558"/>
    </source>
</evidence>
<evidence type="ECO:0000256" key="1">
    <source>
        <dbReference type="ARBA" id="ARBA00002919"/>
    </source>
</evidence>
<dbReference type="RefSeq" id="WP_142613757.1">
    <property type="nucleotide sequence ID" value="NZ_VIJZ01000008.1"/>
</dbReference>
<keyword evidence="6 11" id="KW-0566">Pantothenate biosynthesis</keyword>
<comment type="similarity">
    <text evidence="3 11">Belongs to the ketopantoate reductase family.</text>
</comment>
<dbReference type="PANTHER" id="PTHR43765">
    <property type="entry name" value="2-DEHYDROPANTOATE 2-REDUCTASE-RELATED"/>
    <property type="match status" value="1"/>
</dbReference>
<dbReference type="InterPro" id="IPR003710">
    <property type="entry name" value="ApbA"/>
</dbReference>
<evidence type="ECO:0000256" key="9">
    <source>
        <dbReference type="ARBA" id="ARBA00032024"/>
    </source>
</evidence>
<proteinExistence type="inferred from homology"/>
<dbReference type="Proteomes" id="UP000319219">
    <property type="component" value="Unassembled WGS sequence"/>
</dbReference>
<dbReference type="Gene3D" id="1.10.1040.10">
    <property type="entry name" value="N-(1-d-carboxylethyl)-l-norvaline Dehydrogenase, domain 2"/>
    <property type="match status" value="1"/>
</dbReference>
<reference evidence="14 15" key="1">
    <citation type="submission" date="2019-07" db="EMBL/GenBank/DDBJ databases">
        <title>Paenibacillus ottowii sp. nov. isolated from a fermentation system processing bovine manure.</title>
        <authorList>
            <person name="Velazquez L.F."/>
            <person name="Rajbanshi S."/>
            <person name="Guan S."/>
            <person name="Hinchee M."/>
            <person name="Welsh A."/>
        </authorList>
    </citation>
    <scope>NUCLEOTIDE SEQUENCE [LARGE SCALE GENOMIC DNA]</scope>
    <source>
        <strain evidence="14 15">MS2379</strain>
    </source>
</reference>
<dbReference type="InterPro" id="IPR013332">
    <property type="entry name" value="KPR_N"/>
</dbReference>
<dbReference type="EMBL" id="VIJZ01000008">
    <property type="protein sequence ID" value="TQR97191.1"/>
    <property type="molecule type" value="Genomic_DNA"/>
</dbReference>
<dbReference type="InterPro" id="IPR013752">
    <property type="entry name" value="KPA_reductase"/>
</dbReference>
<dbReference type="PANTHER" id="PTHR43765:SF2">
    <property type="entry name" value="2-DEHYDROPANTOATE 2-REDUCTASE"/>
    <property type="match status" value="1"/>
</dbReference>
<dbReference type="InterPro" id="IPR036291">
    <property type="entry name" value="NAD(P)-bd_dom_sf"/>
</dbReference>
<evidence type="ECO:0000256" key="6">
    <source>
        <dbReference type="ARBA" id="ARBA00022655"/>
    </source>
</evidence>
<gene>
    <name evidence="14" type="ORF">FKV70_18320</name>
</gene>
<feature type="domain" description="Ketopantoate reductase C-terminal" evidence="13">
    <location>
        <begin position="200"/>
        <end position="320"/>
    </location>
</feature>